<keyword evidence="4" id="KW-1185">Reference proteome</keyword>
<dbReference type="AlphaFoldDB" id="A0AAV9I439"/>
<reference evidence="3" key="1">
    <citation type="journal article" date="2023" name="Mol. Phylogenet. Evol.">
        <title>Genome-scale phylogeny and comparative genomics of the fungal order Sordariales.</title>
        <authorList>
            <person name="Hensen N."/>
            <person name="Bonometti L."/>
            <person name="Westerberg I."/>
            <person name="Brannstrom I.O."/>
            <person name="Guillou S."/>
            <person name="Cros-Aarteil S."/>
            <person name="Calhoun S."/>
            <person name="Haridas S."/>
            <person name="Kuo A."/>
            <person name="Mondo S."/>
            <person name="Pangilinan J."/>
            <person name="Riley R."/>
            <person name="LaButti K."/>
            <person name="Andreopoulos B."/>
            <person name="Lipzen A."/>
            <person name="Chen C."/>
            <person name="Yan M."/>
            <person name="Daum C."/>
            <person name="Ng V."/>
            <person name="Clum A."/>
            <person name="Steindorff A."/>
            <person name="Ohm R.A."/>
            <person name="Martin F."/>
            <person name="Silar P."/>
            <person name="Natvig D.O."/>
            <person name="Lalanne C."/>
            <person name="Gautier V."/>
            <person name="Ament-Velasquez S.L."/>
            <person name="Kruys A."/>
            <person name="Hutchinson M.I."/>
            <person name="Powell A.J."/>
            <person name="Barry K."/>
            <person name="Miller A.N."/>
            <person name="Grigoriev I.V."/>
            <person name="Debuchy R."/>
            <person name="Gladieux P."/>
            <person name="Hiltunen Thoren M."/>
            <person name="Johannesson H."/>
        </authorList>
    </citation>
    <scope>NUCLEOTIDE SEQUENCE</scope>
    <source>
        <strain evidence="3">PSN324</strain>
    </source>
</reference>
<feature type="signal peptide" evidence="1">
    <location>
        <begin position="1"/>
        <end position="17"/>
    </location>
</feature>
<dbReference type="PANTHER" id="PTHR30383:SF31">
    <property type="entry name" value="SGNH HYDROLASE-TYPE ESTERASE DOMAIN-CONTAINING PROTEIN-RELATED"/>
    <property type="match status" value="1"/>
</dbReference>
<dbReference type="Pfam" id="PF13472">
    <property type="entry name" value="Lipase_GDSL_2"/>
    <property type="match status" value="1"/>
</dbReference>
<protein>
    <submittedName>
        <fullName evidence="3">SGNH hydrolase-type esterase domain-containing protein</fullName>
    </submittedName>
</protein>
<comment type="caution">
    <text evidence="3">The sequence shown here is derived from an EMBL/GenBank/DDBJ whole genome shotgun (WGS) entry which is preliminary data.</text>
</comment>
<dbReference type="Proteomes" id="UP001321749">
    <property type="component" value="Unassembled WGS sequence"/>
</dbReference>
<evidence type="ECO:0000313" key="4">
    <source>
        <dbReference type="Proteomes" id="UP001321749"/>
    </source>
</evidence>
<accession>A0AAV9I439</accession>
<proteinExistence type="predicted"/>
<dbReference type="Gene3D" id="3.40.50.1110">
    <property type="entry name" value="SGNH hydrolase"/>
    <property type="match status" value="1"/>
</dbReference>
<dbReference type="PANTHER" id="PTHR30383">
    <property type="entry name" value="THIOESTERASE 1/PROTEASE 1/LYSOPHOSPHOLIPASE L1"/>
    <property type="match status" value="1"/>
</dbReference>
<keyword evidence="1" id="KW-0732">Signal</keyword>
<dbReference type="GO" id="GO:0004622">
    <property type="term" value="F:phosphatidylcholine lysophospholipase activity"/>
    <property type="evidence" value="ECO:0007669"/>
    <property type="project" value="TreeGrafter"/>
</dbReference>
<feature type="domain" description="SGNH hydrolase-type esterase" evidence="2">
    <location>
        <begin position="27"/>
        <end position="205"/>
    </location>
</feature>
<sequence length="230" mass="25032">MMFFRLPILIVTTVVVASETPLRIMPLGASVTYGVGSSTGNSYRKDLRDMLAQDGHQVDFVGRRKNGNFSDNRVEATSGFVIAQIAAAAREATPIFLPNIVLVDAGTNNCNGGGTVPDAGKNVTAMITDILASSPGCTVVLATLLENKMAEQDACRTDVNRQYRDLVAAFEREKAKVVLVDMRSEQGPTTQDLYDTRHPNDVGYRKMAVVWKQGIDEALRRGLVSRPIEV</sequence>
<dbReference type="SUPFAM" id="SSF52266">
    <property type="entry name" value="SGNH hydrolase"/>
    <property type="match status" value="1"/>
</dbReference>
<evidence type="ECO:0000313" key="3">
    <source>
        <dbReference type="EMBL" id="KAK4465786.1"/>
    </source>
</evidence>
<organism evidence="3 4">
    <name type="scientific">Cladorrhinum samala</name>
    <dbReference type="NCBI Taxonomy" id="585594"/>
    <lineage>
        <taxon>Eukaryota</taxon>
        <taxon>Fungi</taxon>
        <taxon>Dikarya</taxon>
        <taxon>Ascomycota</taxon>
        <taxon>Pezizomycotina</taxon>
        <taxon>Sordariomycetes</taxon>
        <taxon>Sordariomycetidae</taxon>
        <taxon>Sordariales</taxon>
        <taxon>Podosporaceae</taxon>
        <taxon>Cladorrhinum</taxon>
    </lineage>
</organism>
<keyword evidence="3" id="KW-0378">Hydrolase</keyword>
<feature type="chain" id="PRO_5043866344" evidence="1">
    <location>
        <begin position="18"/>
        <end position="230"/>
    </location>
</feature>
<evidence type="ECO:0000259" key="2">
    <source>
        <dbReference type="Pfam" id="PF13472"/>
    </source>
</evidence>
<dbReference type="InterPro" id="IPR051532">
    <property type="entry name" value="Ester_Hydrolysis_Enzymes"/>
</dbReference>
<dbReference type="EMBL" id="MU864936">
    <property type="protein sequence ID" value="KAK4465786.1"/>
    <property type="molecule type" value="Genomic_DNA"/>
</dbReference>
<name>A0AAV9I439_9PEZI</name>
<reference evidence="3" key="2">
    <citation type="submission" date="2023-06" db="EMBL/GenBank/DDBJ databases">
        <authorList>
            <consortium name="Lawrence Berkeley National Laboratory"/>
            <person name="Mondo S.J."/>
            <person name="Hensen N."/>
            <person name="Bonometti L."/>
            <person name="Westerberg I."/>
            <person name="Brannstrom I.O."/>
            <person name="Guillou S."/>
            <person name="Cros-Aarteil S."/>
            <person name="Calhoun S."/>
            <person name="Haridas S."/>
            <person name="Kuo A."/>
            <person name="Pangilinan J."/>
            <person name="Riley R."/>
            <person name="Labutti K."/>
            <person name="Andreopoulos B."/>
            <person name="Lipzen A."/>
            <person name="Chen C."/>
            <person name="Yanf M."/>
            <person name="Daum C."/>
            <person name="Ng V."/>
            <person name="Clum A."/>
            <person name="Steindorff A."/>
            <person name="Ohm R."/>
            <person name="Martin F."/>
            <person name="Silar P."/>
            <person name="Natvig D."/>
            <person name="Lalanne C."/>
            <person name="Gautier V."/>
            <person name="Ament-Velasquez S.L."/>
            <person name="Kruys A."/>
            <person name="Hutchinson M.I."/>
            <person name="Powell A.J."/>
            <person name="Barry K."/>
            <person name="Miller A.N."/>
            <person name="Grigoriev I.V."/>
            <person name="Debuchy R."/>
            <person name="Gladieux P."/>
            <person name="Thoren M.H."/>
            <person name="Johannesson H."/>
        </authorList>
    </citation>
    <scope>NUCLEOTIDE SEQUENCE</scope>
    <source>
        <strain evidence="3">PSN324</strain>
    </source>
</reference>
<dbReference type="InterPro" id="IPR013830">
    <property type="entry name" value="SGNH_hydro"/>
</dbReference>
<evidence type="ECO:0000256" key="1">
    <source>
        <dbReference type="SAM" id="SignalP"/>
    </source>
</evidence>
<dbReference type="InterPro" id="IPR036514">
    <property type="entry name" value="SGNH_hydro_sf"/>
</dbReference>
<gene>
    <name evidence="3" type="ORF">QBC42DRAFT_332950</name>
</gene>